<feature type="domain" description="DNA2/NAM7 helicase-like C-terminal" evidence="7">
    <location>
        <begin position="914"/>
        <end position="1098"/>
    </location>
</feature>
<dbReference type="CDD" id="cd18808">
    <property type="entry name" value="SF1_C_Upf1"/>
    <property type="match status" value="1"/>
</dbReference>
<comment type="caution">
    <text evidence="9">The sequence shown here is derived from an EMBL/GenBank/DDBJ whole genome shotgun (WGS) entry which is preliminary data.</text>
</comment>
<keyword evidence="3" id="KW-0378">Hydrolase</keyword>
<dbReference type="Gene3D" id="3.40.50.300">
    <property type="entry name" value="P-loop containing nucleotide triphosphate hydrolases"/>
    <property type="match status" value="3"/>
</dbReference>
<dbReference type="InterPro" id="IPR027417">
    <property type="entry name" value="P-loop_NTPase"/>
</dbReference>
<keyword evidence="2" id="KW-0547">Nucleotide-binding</keyword>
<sequence>MTVEIDPRRLQLVTEAADGWRKRLIDFTTSNTMLAFRNTKQGCLDLTEAAPDVVAAVVAGEKVPLRRLFPDQERHREACVRARALSRKIQLFEEEQGVEVGRLASGFVRTSPEQHKGAKPVLRLRAPLLLRPMAVRPRTASESDFTLEATDDIEVNPILLHVLNEEYGVAIEPEQFAAHVEKVFVAKADLDAQVEAVFGELARTAADQGIELTLEKAVVLGVFNYAKLPMVEDLAAATELLASHELVAALAGDRQAAVELAQESAAFVPPSTDRLHPTEEFLVQDADSSQHRAIATALAGRHVFIEGPPGTGKSQTIANIIAGAAATGKKVLFVAEKQAAIEAVVNRLAEVDLDGLVLDLHQQRATKREVARQLGESLERLAQQGKVDAGDLHDRLVRSRCHLLEHADELHKMREPWALSAYQVRERLLALGPGPVIKGGFRGAQLQLLDRDVVLGLEEKLRRYVSLGGLSVVNGETPWHKANIRSEDDVRRVLVELDELAGKTLRQGKDGMRALLGRTGLAEPRDISGWQVVLELLDQVSGTVQAFGPDIFGTELDAFWFATADRATRVRDPRKMPWKQRRAFLRQLREMSAQGLRKRADLHARLRQVVQQRQRWRELGGVHTQPAHVTGLADMMEQYTELRRQLAAVAASACNPVLETGSTPDIEREVSQLHEDRKTLIQMPTLTALAEEFGRLGLLGLIQQIAGQRLSPDHAWVAFERVWLESIEDELRLTVPALREFMADEQTRALADFRESDRVHLRLSAARVRRQVARQAMEARDSFPAQAQVLKRQASLRSRHLPIRKLVEQASDVLLAVRPCWAMSPLVVSRMLPAERLFDLVVFDEASQIRPHDAITSIMRGHRLVVAGDERQLPPSNFFDKVLVEEESGEDAADTAELSDYESVLTALRPVIPNSQMLRWHYRSADERLIAFSNREIYGDRLVTFPGAHQDSPVTLEVVHGEASPGQHGSAPAEVARVVELVLEHARSRPAESLGVITPGVNHQARIERALREARGQYPELAGFFSAEVPVGRRFFIKNLESVQGDERDAIILSVGVARDVTGKVNRTGFGVLNYDGSERRLNVAVTRAKRRMTVVSSFTAQDLEPVDRVTGTELLRRYLEFAAVNGRIDEVGRTERIELNGFERAIEAALRERGVPVHPQWGFSGYRIDFALAHRDEPGRMVLAVEADGDRYHRSESARDRDRLRQAHLEHLGWRFHRLWSSAWFADPGAETDRIVKAWEQAMAELDVGPVEEVPLQPVAVPSAAATERGPRPDVPAGLSIQDYSETQLIGLCVWLMSDRLLLDRDVRLQQAMTELGFKRRGQKILTRLTRAIEIAQHHVTKKEN</sequence>
<dbReference type="InterPro" id="IPR047187">
    <property type="entry name" value="SF1_C_Upf1"/>
</dbReference>
<dbReference type="InterPro" id="IPR049468">
    <property type="entry name" value="Restrct_endonuc-II-like_dom"/>
</dbReference>
<organism evidence="9 10">
    <name type="scientific">Amycolatopsis panacis</name>
    <dbReference type="NCBI Taxonomy" id="2340917"/>
    <lineage>
        <taxon>Bacteria</taxon>
        <taxon>Bacillati</taxon>
        <taxon>Actinomycetota</taxon>
        <taxon>Actinomycetes</taxon>
        <taxon>Pseudonocardiales</taxon>
        <taxon>Pseudonocardiaceae</taxon>
        <taxon>Amycolatopsis</taxon>
    </lineage>
</organism>
<feature type="domain" description="Restriction endonuclease type II-like" evidence="8">
    <location>
        <begin position="1143"/>
        <end position="1239"/>
    </location>
</feature>
<dbReference type="PANTHER" id="PTHR43788:SF8">
    <property type="entry name" value="DNA-BINDING PROTEIN SMUBP-2"/>
    <property type="match status" value="1"/>
</dbReference>
<feature type="domain" description="DNA2/NAM7 helicase helicase" evidence="6">
    <location>
        <begin position="287"/>
        <end position="369"/>
    </location>
</feature>
<dbReference type="InterPro" id="IPR050534">
    <property type="entry name" value="Coronavir_polyprotein_1ab"/>
</dbReference>
<keyword evidence="4" id="KW-0347">Helicase</keyword>
<dbReference type="FunFam" id="3.40.960.10:FF:000002">
    <property type="entry name" value="DNA helicase related protein"/>
    <property type="match status" value="1"/>
</dbReference>
<dbReference type="EMBL" id="QZFV01000032">
    <property type="protein sequence ID" value="RJQ90617.1"/>
    <property type="molecule type" value="Genomic_DNA"/>
</dbReference>
<evidence type="ECO:0000256" key="1">
    <source>
        <dbReference type="ARBA" id="ARBA00007913"/>
    </source>
</evidence>
<dbReference type="RefSeq" id="WP_120021697.1">
    <property type="nucleotide sequence ID" value="NZ_QZFV01000032.1"/>
</dbReference>
<evidence type="ECO:0000259" key="7">
    <source>
        <dbReference type="Pfam" id="PF13087"/>
    </source>
</evidence>
<dbReference type="GO" id="GO:0043139">
    <property type="term" value="F:5'-3' DNA helicase activity"/>
    <property type="evidence" value="ECO:0007669"/>
    <property type="project" value="TreeGrafter"/>
</dbReference>
<dbReference type="InterPro" id="IPR041679">
    <property type="entry name" value="DNA2/NAM7-like_C"/>
</dbReference>
<proteinExistence type="inferred from homology"/>
<evidence type="ECO:0000259" key="6">
    <source>
        <dbReference type="Pfam" id="PF13086"/>
    </source>
</evidence>
<evidence type="ECO:0000256" key="5">
    <source>
        <dbReference type="ARBA" id="ARBA00022840"/>
    </source>
</evidence>
<dbReference type="PANTHER" id="PTHR43788">
    <property type="entry name" value="DNA2/NAM7 HELICASE FAMILY MEMBER"/>
    <property type="match status" value="1"/>
</dbReference>
<dbReference type="Pfam" id="PF13086">
    <property type="entry name" value="AAA_11"/>
    <property type="match status" value="1"/>
</dbReference>
<evidence type="ECO:0000259" key="8">
    <source>
        <dbReference type="Pfam" id="PF18741"/>
    </source>
</evidence>
<evidence type="ECO:0000256" key="4">
    <source>
        <dbReference type="ARBA" id="ARBA00022806"/>
    </source>
</evidence>
<evidence type="ECO:0000256" key="2">
    <source>
        <dbReference type="ARBA" id="ARBA00022741"/>
    </source>
</evidence>
<evidence type="ECO:0000313" key="9">
    <source>
        <dbReference type="EMBL" id="RJQ90617.1"/>
    </source>
</evidence>
<evidence type="ECO:0000256" key="3">
    <source>
        <dbReference type="ARBA" id="ARBA00022801"/>
    </source>
</evidence>
<dbReference type="Gene3D" id="3.40.960.10">
    <property type="entry name" value="VSR Endonuclease"/>
    <property type="match status" value="1"/>
</dbReference>
<dbReference type="OrthoDB" id="3197455at2"/>
<dbReference type="GO" id="GO:0016787">
    <property type="term" value="F:hydrolase activity"/>
    <property type="evidence" value="ECO:0007669"/>
    <property type="project" value="UniProtKB-KW"/>
</dbReference>
<dbReference type="InterPro" id="IPR041677">
    <property type="entry name" value="DNA2/NAM7_AAA_11"/>
</dbReference>
<dbReference type="SUPFAM" id="SSF52980">
    <property type="entry name" value="Restriction endonuclease-like"/>
    <property type="match status" value="1"/>
</dbReference>
<evidence type="ECO:0000313" key="10">
    <source>
        <dbReference type="Proteomes" id="UP000285112"/>
    </source>
</evidence>
<name>A0A419IAC8_9PSEU</name>
<keyword evidence="10" id="KW-1185">Reference proteome</keyword>
<keyword evidence="5" id="KW-0067">ATP-binding</keyword>
<dbReference type="Pfam" id="PF13087">
    <property type="entry name" value="AAA_12"/>
    <property type="match status" value="1"/>
</dbReference>
<dbReference type="GO" id="GO:0005524">
    <property type="term" value="F:ATP binding"/>
    <property type="evidence" value="ECO:0007669"/>
    <property type="project" value="UniProtKB-KW"/>
</dbReference>
<dbReference type="InterPro" id="IPR011335">
    <property type="entry name" value="Restrct_endonuc-II-like"/>
</dbReference>
<protein>
    <submittedName>
        <fullName evidence="9">DUF4011 domain-containing protein</fullName>
    </submittedName>
</protein>
<reference evidence="9 10" key="1">
    <citation type="submission" date="2018-09" db="EMBL/GenBank/DDBJ databases">
        <title>YIM PH 21725 draft genome.</title>
        <authorList>
            <person name="Miao C."/>
        </authorList>
    </citation>
    <scope>NUCLEOTIDE SEQUENCE [LARGE SCALE GENOMIC DNA]</scope>
    <source>
        <strain evidence="10">YIM PH21725</strain>
    </source>
</reference>
<dbReference type="Proteomes" id="UP000285112">
    <property type="component" value="Unassembled WGS sequence"/>
</dbReference>
<comment type="similarity">
    <text evidence="1">Belongs to the DNA2/NAM7 helicase family.</text>
</comment>
<gene>
    <name evidence="9" type="ORF">D5S19_02495</name>
</gene>
<accession>A0A419IAC8</accession>
<dbReference type="SUPFAM" id="SSF52540">
    <property type="entry name" value="P-loop containing nucleoside triphosphate hydrolases"/>
    <property type="match status" value="1"/>
</dbReference>
<dbReference type="Pfam" id="PF18741">
    <property type="entry name" value="MTES_1575"/>
    <property type="match status" value="1"/>
</dbReference>